<evidence type="ECO:0000313" key="2">
    <source>
        <dbReference type="Proteomes" id="UP001150603"/>
    </source>
</evidence>
<comment type="caution">
    <text evidence="1">The sequence shown here is derived from an EMBL/GenBank/DDBJ whole genome shotgun (WGS) entry which is preliminary data.</text>
</comment>
<organism evidence="1 2">
    <name type="scientific">Linderina macrospora</name>
    <dbReference type="NCBI Taxonomy" id="4868"/>
    <lineage>
        <taxon>Eukaryota</taxon>
        <taxon>Fungi</taxon>
        <taxon>Fungi incertae sedis</taxon>
        <taxon>Zoopagomycota</taxon>
        <taxon>Kickxellomycotina</taxon>
        <taxon>Kickxellomycetes</taxon>
        <taxon>Kickxellales</taxon>
        <taxon>Kickxellaceae</taxon>
        <taxon>Linderina</taxon>
    </lineage>
</organism>
<name>A0ACC1IYL6_9FUNG</name>
<dbReference type="Proteomes" id="UP001150603">
    <property type="component" value="Unassembled WGS sequence"/>
</dbReference>
<protein>
    <submittedName>
        <fullName evidence="1">Uncharacterized protein</fullName>
    </submittedName>
</protein>
<proteinExistence type="predicted"/>
<sequence>MAVLYSVVLTVSRWILQESPTVAVVGEDVARFVAWVAVESKHGRIGGCVETAFVRLLVGPWSCRGNRQSLAHLAHLEKIIGFGGLEVLADCARQSMRFGARLAAEAEIAAHGLGLKFISDGGAIICSNSATDDNDVANESAGEGGVGNRMVTRDVGLALLIVQSQCVVPGALSILLKQAAAAVSAVPAGRARGLLCERLLAYIADTVCGTSVASMLSMYASAVLRVDRSAFEGQLPSELTAGNPEFGNRVAADMAVELMLRGEDAQAGDLVACLAPELREYCCQRMAVHALAIAVVDVDRYATVREELLVPRFSSLVLENMLTDGASDLVLQLLMMLDGADT</sequence>
<reference evidence="1" key="1">
    <citation type="submission" date="2022-07" db="EMBL/GenBank/DDBJ databases">
        <title>Phylogenomic reconstructions and comparative analyses of Kickxellomycotina fungi.</title>
        <authorList>
            <person name="Reynolds N.K."/>
            <person name="Stajich J.E."/>
            <person name="Barry K."/>
            <person name="Grigoriev I.V."/>
            <person name="Crous P."/>
            <person name="Smith M.E."/>
        </authorList>
    </citation>
    <scope>NUCLEOTIDE SEQUENCE</scope>
    <source>
        <strain evidence="1">NRRL 5244</strain>
    </source>
</reference>
<evidence type="ECO:0000313" key="1">
    <source>
        <dbReference type="EMBL" id="KAJ1930992.1"/>
    </source>
</evidence>
<gene>
    <name evidence="1" type="ORF">FBU59_006861</name>
</gene>
<accession>A0ACC1IYL6</accession>
<dbReference type="EMBL" id="JANBPW010006235">
    <property type="protein sequence ID" value="KAJ1930992.1"/>
    <property type="molecule type" value="Genomic_DNA"/>
</dbReference>
<feature type="non-terminal residue" evidence="1">
    <location>
        <position position="342"/>
    </location>
</feature>
<keyword evidence="2" id="KW-1185">Reference proteome</keyword>